<gene>
    <name evidence="1" type="ORF">WJX73_003529</name>
</gene>
<reference evidence="1 2" key="1">
    <citation type="journal article" date="2024" name="Nat. Commun.">
        <title>Phylogenomics reveals the evolutionary origins of lichenization in chlorophyte algae.</title>
        <authorList>
            <person name="Puginier C."/>
            <person name="Libourel C."/>
            <person name="Otte J."/>
            <person name="Skaloud P."/>
            <person name="Haon M."/>
            <person name="Grisel S."/>
            <person name="Petersen M."/>
            <person name="Berrin J.G."/>
            <person name="Delaux P.M."/>
            <person name="Dal Grande F."/>
            <person name="Keller J."/>
        </authorList>
    </citation>
    <scope>NUCLEOTIDE SEQUENCE [LARGE SCALE GENOMIC DNA]</scope>
    <source>
        <strain evidence="1 2">SAG 2036</strain>
    </source>
</reference>
<comment type="caution">
    <text evidence="1">The sequence shown here is derived from an EMBL/GenBank/DDBJ whole genome shotgun (WGS) entry which is preliminary data.</text>
</comment>
<dbReference type="AlphaFoldDB" id="A0AAW1PFL1"/>
<name>A0AAW1PFL1_9CHLO</name>
<protein>
    <submittedName>
        <fullName evidence="1">Uncharacterized protein</fullName>
    </submittedName>
</protein>
<evidence type="ECO:0000313" key="1">
    <source>
        <dbReference type="EMBL" id="KAK9807256.1"/>
    </source>
</evidence>
<evidence type="ECO:0000313" key="2">
    <source>
        <dbReference type="Proteomes" id="UP001465755"/>
    </source>
</evidence>
<dbReference type="SUPFAM" id="SSF82171">
    <property type="entry name" value="DPP6 N-terminal domain-like"/>
    <property type="match status" value="1"/>
</dbReference>
<keyword evidence="2" id="KW-1185">Reference proteome</keyword>
<dbReference type="Proteomes" id="UP001465755">
    <property type="component" value="Unassembled WGS sequence"/>
</dbReference>
<accession>A0AAW1PFL1</accession>
<proteinExistence type="predicted"/>
<sequence length="538" mass="59171">MHAILTIYKIAQQERRIAAPLIQGSAARTAQLVTMSPFIMQSLDSAAGSSVHDTFEPKPYPGWGQQPGMHLGIGPGRKVLYMPVPASPKQYTVLSSTGTVADVDLSHCATAYNRPVPIYAGEFIKIFELGSMSCVASYKLRHDGLDFKLHWGPEGTEGMVAVWPRSLGEKPVLFFGDLVDVPEASQGYPWDHMRPLDLPDSINSFDTKRFDPSPDGSKMTLDSDQQFLRGCEALQWHPASNTIFFCVWESRNRQTDYPSTPHKLCAVTIGQDPSNTWSVLPALGYQEDLSRVSSSVECLQGSSWVAVISRDIKGSGSSHVQAIILHWPSGCVHQELNDLLFVQDQFLWWDATGGHFAYLSNDDSSGPHRRRLSIMKLESQSSGDDASCFVRSADQVDHLGVLMGDWTPSGLHKWGSLVTMAWSASGKYLALAARHNSPFGDQKHPPSGQEPAVIVVDTSVSDLPIVAGLHVKYVKPEEAFEVMDLEWASDSATICALCQCYERMSPDAPASPAGDQDHSEQPTYRVRGRCAILFRFDG</sequence>
<organism evidence="1 2">
    <name type="scientific">Symbiochloris irregularis</name>
    <dbReference type="NCBI Taxonomy" id="706552"/>
    <lineage>
        <taxon>Eukaryota</taxon>
        <taxon>Viridiplantae</taxon>
        <taxon>Chlorophyta</taxon>
        <taxon>core chlorophytes</taxon>
        <taxon>Trebouxiophyceae</taxon>
        <taxon>Trebouxiales</taxon>
        <taxon>Trebouxiaceae</taxon>
        <taxon>Symbiochloris</taxon>
    </lineage>
</organism>
<dbReference type="EMBL" id="JALJOQ010000032">
    <property type="protein sequence ID" value="KAK9807256.1"/>
    <property type="molecule type" value="Genomic_DNA"/>
</dbReference>